<comment type="caution">
    <text evidence="2">The sequence shown here is derived from an EMBL/GenBank/DDBJ whole genome shotgun (WGS) entry which is preliminary data.</text>
</comment>
<dbReference type="PANTHER" id="PTHR40254:SF1">
    <property type="entry name" value="BLR0577 PROTEIN"/>
    <property type="match status" value="1"/>
</dbReference>
<dbReference type="InterPro" id="IPR036188">
    <property type="entry name" value="FAD/NAD-bd_sf"/>
</dbReference>
<protein>
    <submittedName>
        <fullName evidence="2">FAD(NAD)-dependent oxidoreductase</fullName>
    </submittedName>
</protein>
<dbReference type="KEGG" id="lol:LACOL_1373"/>
<dbReference type="PANTHER" id="PTHR40254">
    <property type="entry name" value="BLR0577 PROTEIN"/>
    <property type="match status" value="1"/>
</dbReference>
<dbReference type="InterPro" id="IPR038732">
    <property type="entry name" value="HpyO/CreE_NAD-binding"/>
</dbReference>
<dbReference type="Pfam" id="PF13454">
    <property type="entry name" value="NAD_binding_9"/>
    <property type="match status" value="1"/>
</dbReference>
<name>A0A0R1RLS4_9LACO</name>
<proteinExistence type="predicted"/>
<evidence type="ECO:0000313" key="3">
    <source>
        <dbReference type="Proteomes" id="UP000051697"/>
    </source>
</evidence>
<reference evidence="2 3" key="1">
    <citation type="journal article" date="2015" name="Genome Announc.">
        <title>Expanding the biotechnology potential of lactobacilli through comparative genomics of 213 strains and associated genera.</title>
        <authorList>
            <person name="Sun Z."/>
            <person name="Harris H.M."/>
            <person name="McCann A."/>
            <person name="Guo C."/>
            <person name="Argimon S."/>
            <person name="Zhang W."/>
            <person name="Yang X."/>
            <person name="Jeffery I.B."/>
            <person name="Cooney J.C."/>
            <person name="Kagawa T.F."/>
            <person name="Liu W."/>
            <person name="Song Y."/>
            <person name="Salvetti E."/>
            <person name="Wrobel A."/>
            <person name="Rasinkangas P."/>
            <person name="Parkhill J."/>
            <person name="Rea M.C."/>
            <person name="O'Sullivan O."/>
            <person name="Ritari J."/>
            <person name="Douillard F.P."/>
            <person name="Paul Ross R."/>
            <person name="Yang R."/>
            <person name="Briner A.E."/>
            <person name="Felis G.E."/>
            <person name="de Vos W.M."/>
            <person name="Barrangou R."/>
            <person name="Klaenhammer T.R."/>
            <person name="Caufield P.W."/>
            <person name="Cui Y."/>
            <person name="Zhang H."/>
            <person name="O'Toole P.W."/>
        </authorList>
    </citation>
    <scope>NUCLEOTIDE SEQUENCE [LARGE SCALE GENOMIC DNA]</scope>
    <source>
        <strain evidence="2 3">DSM 15707</strain>
    </source>
</reference>
<evidence type="ECO:0000313" key="2">
    <source>
        <dbReference type="EMBL" id="KRL57847.1"/>
    </source>
</evidence>
<evidence type="ECO:0000259" key="1">
    <source>
        <dbReference type="Pfam" id="PF13454"/>
    </source>
</evidence>
<keyword evidence="3" id="KW-1185">Reference proteome</keyword>
<dbReference type="STRING" id="1423778.FC70_GL000320"/>
<gene>
    <name evidence="2" type="ORF">FC70_GL000320</name>
</gene>
<feature type="domain" description="FAD-dependent urate hydroxylase HpyO/Asp monooxygenase CreE-like FAD/NAD(P)-binding" evidence="1">
    <location>
        <begin position="5"/>
        <end position="182"/>
    </location>
</feature>
<dbReference type="InterPro" id="IPR052189">
    <property type="entry name" value="L-asp_N-monooxygenase_NS-form"/>
</dbReference>
<dbReference type="OrthoDB" id="6309046at2"/>
<sequence>MHVTIIGAGPRGLVTLERLIERFRHDSRQLTINIFDPYGIGGRVWQADQPHELIMNSNANFVSLFTDESVKIDGPIVTGPSLFAWSQTDSAKEFINGLNLSNNSNLIQETNLIKKNDYPSRSLFGTYQRWFYQHLLSNLPGNVDIKLINNEVLNIKKNSNQFIVELNDQKLTTDAVTMSLGHIENQLNDDEQLFSKFAKTNHLAYLTPTHPQEYDFKSVAVNEPIILRGLGLSFSDAITLLTKGRDGYYSRDDNSQLIYHPSGKEPQIIAGSPRGIPFHAKGINQKSTNENYPPRFFTSKWIENHQQPGSLDGKEFIKLAHKEIEYVYYEKLIQLKYPAIDVNEFLGEFTNTDNHAELIHHSAIEATDYWNWEMVLGKGQKPISIENYLIADITDAKLGNKTGPYTAAFNMFHDIRDVIRQIVNKNLLSDEDYQKYFLNQFKKESSFLSAGPPESRSEELLALIKAGIVTILKPNMKLSIDHKANEFITFSEMAPNKKFHARFVIEARLPAVNVEKTTSNLITNLIKSGLASPYLLKLKNQSNYTTGAINTISDSEQLSSGLYFWGVPTEGKRWFTTVSPRPNNNDIIFSTADKIAQEIQSL</sequence>
<dbReference type="RefSeq" id="WP_057889273.1">
    <property type="nucleotide sequence ID" value="NZ_AZFE01000003.1"/>
</dbReference>
<dbReference type="SUPFAM" id="SSF51905">
    <property type="entry name" value="FAD/NAD(P)-binding domain"/>
    <property type="match status" value="1"/>
</dbReference>
<organism evidence="2 3">
    <name type="scientific">Paucilactobacillus oligofermentans DSM 15707 = LMG 22743</name>
    <dbReference type="NCBI Taxonomy" id="1423778"/>
    <lineage>
        <taxon>Bacteria</taxon>
        <taxon>Bacillati</taxon>
        <taxon>Bacillota</taxon>
        <taxon>Bacilli</taxon>
        <taxon>Lactobacillales</taxon>
        <taxon>Lactobacillaceae</taxon>
        <taxon>Paucilactobacillus</taxon>
    </lineage>
</organism>
<dbReference type="AlphaFoldDB" id="A0A0R1RLS4"/>
<dbReference type="Proteomes" id="UP000051697">
    <property type="component" value="Unassembled WGS sequence"/>
</dbReference>
<dbReference type="EMBL" id="AZFE01000003">
    <property type="protein sequence ID" value="KRL57847.1"/>
    <property type="molecule type" value="Genomic_DNA"/>
</dbReference>
<accession>A0A0R1RLS4</accession>
<dbReference type="PATRIC" id="fig|1423778.4.peg.339"/>